<feature type="transmembrane region" description="Helical" evidence="3">
    <location>
        <begin position="12"/>
        <end position="30"/>
    </location>
</feature>
<protein>
    <recommendedName>
        <fullName evidence="6">Tetratricopeptide repeat protein</fullName>
    </recommendedName>
</protein>
<organism evidence="4 5">
    <name type="scientific">Pseudodesulfovibrio portus</name>
    <dbReference type="NCBI Taxonomy" id="231439"/>
    <lineage>
        <taxon>Bacteria</taxon>
        <taxon>Pseudomonadati</taxon>
        <taxon>Thermodesulfobacteriota</taxon>
        <taxon>Desulfovibrionia</taxon>
        <taxon>Desulfovibrionales</taxon>
        <taxon>Desulfovibrionaceae</taxon>
    </lineage>
</organism>
<dbReference type="PANTHER" id="PTHR12558">
    <property type="entry name" value="CELL DIVISION CYCLE 16,23,27"/>
    <property type="match status" value="1"/>
</dbReference>
<dbReference type="InterPro" id="IPR011990">
    <property type="entry name" value="TPR-like_helical_dom_sf"/>
</dbReference>
<feature type="repeat" description="TPR" evidence="1">
    <location>
        <begin position="93"/>
        <end position="126"/>
    </location>
</feature>
<evidence type="ECO:0000256" key="1">
    <source>
        <dbReference type="PROSITE-ProRule" id="PRU00339"/>
    </source>
</evidence>
<feature type="region of interest" description="Disordered" evidence="2">
    <location>
        <begin position="45"/>
        <end position="71"/>
    </location>
</feature>
<evidence type="ECO:0000256" key="2">
    <source>
        <dbReference type="SAM" id="MobiDB-lite"/>
    </source>
</evidence>
<gene>
    <name evidence="4" type="ORF">JCM14722_27440</name>
</gene>
<name>A0ABM8AV79_9BACT</name>
<dbReference type="EMBL" id="AP026708">
    <property type="protein sequence ID" value="BDQ35202.1"/>
    <property type="molecule type" value="Genomic_DNA"/>
</dbReference>
<dbReference type="PROSITE" id="PS50005">
    <property type="entry name" value="TPR"/>
    <property type="match status" value="2"/>
</dbReference>
<dbReference type="RefSeq" id="WP_264982091.1">
    <property type="nucleotide sequence ID" value="NZ_AP026708.1"/>
</dbReference>
<accession>A0ABM8AV79</accession>
<dbReference type="Gene3D" id="1.25.40.10">
    <property type="entry name" value="Tetratricopeptide repeat domain"/>
    <property type="match status" value="1"/>
</dbReference>
<keyword evidence="5" id="KW-1185">Reference proteome</keyword>
<keyword evidence="3" id="KW-1133">Transmembrane helix</keyword>
<dbReference type="SMART" id="SM00028">
    <property type="entry name" value="TPR"/>
    <property type="match status" value="3"/>
</dbReference>
<reference evidence="4" key="1">
    <citation type="submission" date="2022-08" db="EMBL/GenBank/DDBJ databases">
        <title>Genome Sequence of the sulphate-reducing bacterium, Pseudodesulfovibrio portus JCM14722.</title>
        <authorList>
            <person name="Kondo R."/>
            <person name="Kataoka T."/>
        </authorList>
    </citation>
    <scope>NUCLEOTIDE SEQUENCE</scope>
    <source>
        <strain evidence="4">JCM 14722</strain>
    </source>
</reference>
<proteinExistence type="predicted"/>
<keyword evidence="3" id="KW-0812">Transmembrane</keyword>
<evidence type="ECO:0000256" key="3">
    <source>
        <dbReference type="SAM" id="Phobius"/>
    </source>
</evidence>
<dbReference type="PANTHER" id="PTHR12558:SF13">
    <property type="entry name" value="CELL DIVISION CYCLE PROTEIN 27 HOMOLOG"/>
    <property type="match status" value="1"/>
</dbReference>
<evidence type="ECO:0000313" key="4">
    <source>
        <dbReference type="EMBL" id="BDQ35202.1"/>
    </source>
</evidence>
<evidence type="ECO:0008006" key="6">
    <source>
        <dbReference type="Google" id="ProtNLM"/>
    </source>
</evidence>
<feature type="compositionally biased region" description="Basic and acidic residues" evidence="2">
    <location>
        <begin position="49"/>
        <end position="65"/>
    </location>
</feature>
<dbReference type="Proteomes" id="UP001061361">
    <property type="component" value="Chromosome"/>
</dbReference>
<dbReference type="SUPFAM" id="SSF48452">
    <property type="entry name" value="TPR-like"/>
    <property type="match status" value="1"/>
</dbReference>
<evidence type="ECO:0000313" key="5">
    <source>
        <dbReference type="Proteomes" id="UP001061361"/>
    </source>
</evidence>
<dbReference type="Pfam" id="PF13432">
    <property type="entry name" value="TPR_16"/>
    <property type="match status" value="1"/>
</dbReference>
<sequence length="208" mass="22752">MSGSAAMGRKAVILFTLVAVAVMFAASFIYRMNHPNLFVKAQMGGGSQVEDHDHDGDGVQDHGPDGDAPAMGGGAMSKVREFMARVEADPEDVEALVGLGNSFLMMRAWDRALVPLATANRLDPENTGVLKGIGIAYFNKEDFQKAAESYEAILKIDGDDTLALFNLGVIYKHYFKKQDVARTYFEKVLALEKDDAEMLKLAKEDLDK</sequence>
<feature type="repeat" description="TPR" evidence="1">
    <location>
        <begin position="127"/>
        <end position="160"/>
    </location>
</feature>
<keyword evidence="3" id="KW-0472">Membrane</keyword>
<keyword evidence="1" id="KW-0802">TPR repeat</keyword>
<dbReference type="InterPro" id="IPR019734">
    <property type="entry name" value="TPR_rpt"/>
</dbReference>